<dbReference type="Proteomes" id="UP000272412">
    <property type="component" value="Unassembled WGS sequence"/>
</dbReference>
<dbReference type="EMBL" id="RPFL01000007">
    <property type="protein sequence ID" value="RPD89383.1"/>
    <property type="molecule type" value="Genomic_DNA"/>
</dbReference>
<evidence type="ECO:0000313" key="2">
    <source>
        <dbReference type="Proteomes" id="UP000272412"/>
    </source>
</evidence>
<sequence>MILALQSLFAFKDRLHHHPYLRKTAFLPPSFPPLPVQTGLYRIHAAAQSKTLWQTDFSDSMRIHGVGLGRPS</sequence>
<comment type="caution">
    <text evidence="1">The sequence shown here is derived from an EMBL/GenBank/DDBJ whole genome shotgun (WGS) entry which is preliminary data.</text>
</comment>
<organism evidence="1 2">
    <name type="scientific">Neisseria weixii</name>
    <dbReference type="NCBI Taxonomy" id="1853276"/>
    <lineage>
        <taxon>Bacteria</taxon>
        <taxon>Pseudomonadati</taxon>
        <taxon>Pseudomonadota</taxon>
        <taxon>Betaproteobacteria</taxon>
        <taxon>Neisseriales</taxon>
        <taxon>Neisseriaceae</taxon>
        <taxon>Neisseria</taxon>
    </lineage>
</organism>
<dbReference type="AlphaFoldDB" id="A0A3N4NQ53"/>
<reference evidence="1 2" key="1">
    <citation type="submission" date="2018-11" db="EMBL/GenBank/DDBJ databases">
        <title>Neisseria weixii sp. nov. isolated from the rectal contents of plateau pika (Ochotona cruzoniae).</title>
        <authorList>
            <person name="Zhang G."/>
        </authorList>
    </citation>
    <scope>NUCLEOTIDE SEQUENCE [LARGE SCALE GENOMIC DNA]</scope>
    <source>
        <strain evidence="1 2">10009</strain>
    </source>
</reference>
<evidence type="ECO:0000313" key="1">
    <source>
        <dbReference type="EMBL" id="RPD89383.1"/>
    </source>
</evidence>
<gene>
    <name evidence="1" type="ORF">EGK74_03965</name>
</gene>
<protein>
    <submittedName>
        <fullName evidence="1">Uncharacterized protein</fullName>
    </submittedName>
</protein>
<accession>A0A3N4NQ53</accession>
<name>A0A3N4NQ53_9NEIS</name>
<keyword evidence="2" id="KW-1185">Reference proteome</keyword>
<proteinExistence type="predicted"/>